<dbReference type="CDD" id="cd10281">
    <property type="entry name" value="Nape_like_AP-endo"/>
    <property type="match status" value="1"/>
</dbReference>
<dbReference type="Gene3D" id="3.60.10.10">
    <property type="entry name" value="Endonuclease/exonuclease/phosphatase"/>
    <property type="match status" value="1"/>
</dbReference>
<comment type="cofactor">
    <cofactor evidence="2">
        <name>Mg(2+)</name>
        <dbReference type="ChEBI" id="CHEBI:18420"/>
    </cofactor>
</comment>
<dbReference type="InterPro" id="IPR020847">
    <property type="entry name" value="AP_endonuclease_F1_BS"/>
</dbReference>
<comment type="cofactor">
    <cofactor evidence="1">
        <name>Mn(2+)</name>
        <dbReference type="ChEBI" id="CHEBI:29035"/>
    </cofactor>
</comment>
<comment type="similarity">
    <text evidence="3">Belongs to the DNA repair enzymes AP/ExoA family.</text>
</comment>
<feature type="domain" description="Endonuclease/exonuclease/phosphatase" evidence="7">
    <location>
        <begin position="4"/>
        <end position="245"/>
    </location>
</feature>
<dbReference type="Proteomes" id="UP001595805">
    <property type="component" value="Unassembled WGS sequence"/>
</dbReference>
<keyword evidence="9" id="KW-1185">Reference proteome</keyword>
<dbReference type="InterPro" id="IPR005135">
    <property type="entry name" value="Endo/exonuclease/phosphatase"/>
</dbReference>
<evidence type="ECO:0000256" key="2">
    <source>
        <dbReference type="ARBA" id="ARBA00001946"/>
    </source>
</evidence>
<evidence type="ECO:0000256" key="3">
    <source>
        <dbReference type="ARBA" id="ARBA00007092"/>
    </source>
</evidence>
<dbReference type="NCBIfam" id="TIGR00195">
    <property type="entry name" value="exoDNase_III"/>
    <property type="match status" value="1"/>
</dbReference>
<dbReference type="SUPFAM" id="SSF56219">
    <property type="entry name" value="DNase I-like"/>
    <property type="match status" value="1"/>
</dbReference>
<name>A0ABV8APN7_9BACT</name>
<comment type="caution">
    <text evidence="8">The sequence shown here is derived from an EMBL/GenBank/DDBJ whole genome shotgun (WGS) entry which is preliminary data.</text>
</comment>
<evidence type="ECO:0000256" key="1">
    <source>
        <dbReference type="ARBA" id="ARBA00001936"/>
    </source>
</evidence>
<keyword evidence="4" id="KW-0479">Metal-binding</keyword>
<protein>
    <submittedName>
        <fullName evidence="8">Exodeoxyribonuclease III</fullName>
        <ecNumber evidence="8">3.1.11.2</ecNumber>
    </submittedName>
</protein>
<dbReference type="InterPro" id="IPR020848">
    <property type="entry name" value="AP_endonuclease_F1_CS"/>
</dbReference>
<proteinExistence type="inferred from homology"/>
<evidence type="ECO:0000313" key="9">
    <source>
        <dbReference type="Proteomes" id="UP001595805"/>
    </source>
</evidence>
<dbReference type="PROSITE" id="PS00726">
    <property type="entry name" value="AP_NUCLEASE_F1_1"/>
    <property type="match status" value="1"/>
</dbReference>
<dbReference type="PROSITE" id="PS00727">
    <property type="entry name" value="AP_NUCLEASE_F1_2"/>
    <property type="match status" value="1"/>
</dbReference>
<gene>
    <name evidence="8" type="ORF">ACFOSV_07295</name>
</gene>
<sequence>MKIISYNVNGIRAALNKGFDEWLAEENPDIIGLQEVKALENQVELAKFHDLGYETYWFPAEKKGYSGVAILSKIKPNHVKYGMGEELFDAEGRVIQADFDGFSFISAYFPSGTTGDIRQTVKYEFLDSMYDYAQSLLKSHPNLIISGDYNICHKAIDIHNPVSNKNSSGFLPEERAWMDKLTSNGFSDSFRQFHDDPHHYTWWSYRANARNKNLGWRIDYHMTSDEMKHKVKSSVILPNVKHSDHCPIRIELK</sequence>
<accession>A0ABV8APN7</accession>
<evidence type="ECO:0000259" key="7">
    <source>
        <dbReference type="Pfam" id="PF03372"/>
    </source>
</evidence>
<organism evidence="8 9">
    <name type="scientific">Algoriphagus namhaensis</name>
    <dbReference type="NCBI Taxonomy" id="915353"/>
    <lineage>
        <taxon>Bacteria</taxon>
        <taxon>Pseudomonadati</taxon>
        <taxon>Bacteroidota</taxon>
        <taxon>Cytophagia</taxon>
        <taxon>Cytophagales</taxon>
        <taxon>Cyclobacteriaceae</taxon>
        <taxon>Algoriphagus</taxon>
    </lineage>
</organism>
<dbReference type="Pfam" id="PF03372">
    <property type="entry name" value="Exo_endo_phos"/>
    <property type="match status" value="1"/>
</dbReference>
<evidence type="ECO:0000256" key="6">
    <source>
        <dbReference type="ARBA" id="ARBA00022842"/>
    </source>
</evidence>
<dbReference type="PANTHER" id="PTHR22748">
    <property type="entry name" value="AP ENDONUCLEASE"/>
    <property type="match status" value="1"/>
</dbReference>
<dbReference type="GO" id="GO:0008311">
    <property type="term" value="F:double-stranded DNA 3'-5' DNA exonuclease activity"/>
    <property type="evidence" value="ECO:0007669"/>
    <property type="project" value="UniProtKB-EC"/>
</dbReference>
<evidence type="ECO:0000256" key="5">
    <source>
        <dbReference type="ARBA" id="ARBA00022801"/>
    </source>
</evidence>
<dbReference type="PANTHER" id="PTHR22748:SF6">
    <property type="entry name" value="DNA-(APURINIC OR APYRIMIDINIC SITE) ENDONUCLEASE"/>
    <property type="match status" value="1"/>
</dbReference>
<dbReference type="EC" id="3.1.11.2" evidence="8"/>
<dbReference type="InterPro" id="IPR004808">
    <property type="entry name" value="AP_endonuc_1"/>
</dbReference>
<dbReference type="EMBL" id="JBHRZS010000006">
    <property type="protein sequence ID" value="MFC3879973.1"/>
    <property type="molecule type" value="Genomic_DNA"/>
</dbReference>
<keyword evidence="5 8" id="KW-0378">Hydrolase</keyword>
<dbReference type="RefSeq" id="WP_377904904.1">
    <property type="nucleotide sequence ID" value="NZ_JBHRZS010000006.1"/>
</dbReference>
<dbReference type="InterPro" id="IPR036691">
    <property type="entry name" value="Endo/exonu/phosph_ase_sf"/>
</dbReference>
<reference evidence="9" key="1">
    <citation type="journal article" date="2019" name="Int. J. Syst. Evol. Microbiol.">
        <title>The Global Catalogue of Microorganisms (GCM) 10K type strain sequencing project: providing services to taxonomists for standard genome sequencing and annotation.</title>
        <authorList>
            <consortium name="The Broad Institute Genomics Platform"/>
            <consortium name="The Broad Institute Genome Sequencing Center for Infectious Disease"/>
            <person name="Wu L."/>
            <person name="Ma J."/>
        </authorList>
    </citation>
    <scope>NUCLEOTIDE SEQUENCE [LARGE SCALE GENOMIC DNA]</scope>
    <source>
        <strain evidence="9">CCUG 60523</strain>
    </source>
</reference>
<keyword evidence="6" id="KW-0460">Magnesium</keyword>
<dbReference type="PROSITE" id="PS51435">
    <property type="entry name" value="AP_NUCLEASE_F1_4"/>
    <property type="match status" value="1"/>
</dbReference>
<evidence type="ECO:0000256" key="4">
    <source>
        <dbReference type="ARBA" id="ARBA00022723"/>
    </source>
</evidence>
<evidence type="ECO:0000313" key="8">
    <source>
        <dbReference type="EMBL" id="MFC3879973.1"/>
    </source>
</evidence>
<dbReference type="NCBIfam" id="TIGR00633">
    <property type="entry name" value="xth"/>
    <property type="match status" value="1"/>
</dbReference>